<evidence type="ECO:0000313" key="1">
    <source>
        <dbReference type="Ensembl" id="ENSACAP00000039981.1"/>
    </source>
</evidence>
<reference evidence="1" key="2">
    <citation type="submission" date="2025-08" db="UniProtKB">
        <authorList>
            <consortium name="Ensembl"/>
        </authorList>
    </citation>
    <scope>IDENTIFICATION</scope>
</reference>
<protein>
    <submittedName>
        <fullName evidence="1">Uncharacterized protein</fullName>
    </submittedName>
</protein>
<organism evidence="1 2">
    <name type="scientific">Anolis carolinensis</name>
    <name type="common">Green anole</name>
    <name type="synonym">American chameleon</name>
    <dbReference type="NCBI Taxonomy" id="28377"/>
    <lineage>
        <taxon>Eukaryota</taxon>
        <taxon>Metazoa</taxon>
        <taxon>Chordata</taxon>
        <taxon>Craniata</taxon>
        <taxon>Vertebrata</taxon>
        <taxon>Euteleostomi</taxon>
        <taxon>Lepidosauria</taxon>
        <taxon>Squamata</taxon>
        <taxon>Bifurcata</taxon>
        <taxon>Unidentata</taxon>
        <taxon>Episquamata</taxon>
        <taxon>Toxicofera</taxon>
        <taxon>Iguania</taxon>
        <taxon>Dactyloidae</taxon>
        <taxon>Anolis</taxon>
    </lineage>
</organism>
<reference evidence="1" key="3">
    <citation type="submission" date="2025-09" db="UniProtKB">
        <authorList>
            <consortium name="Ensembl"/>
        </authorList>
    </citation>
    <scope>IDENTIFICATION</scope>
</reference>
<dbReference type="Ensembl" id="ENSACAT00000036656.1">
    <property type="protein sequence ID" value="ENSACAP00000039981.1"/>
    <property type="gene ID" value="ENSACAG00000038927.1"/>
</dbReference>
<reference evidence="1 2" key="1">
    <citation type="submission" date="2009-12" db="EMBL/GenBank/DDBJ databases">
        <title>The Genome Sequence of Anolis carolinensis (Green Anole Lizard).</title>
        <authorList>
            <consortium name="The Genome Sequencing Platform"/>
            <person name="Di Palma F."/>
            <person name="Alfoldi J."/>
            <person name="Heiman D."/>
            <person name="Young S."/>
            <person name="Grabherr M."/>
            <person name="Johnson J."/>
            <person name="Lander E.S."/>
            <person name="Lindblad-Toh K."/>
        </authorList>
    </citation>
    <scope>NUCLEOTIDE SEQUENCE [LARGE SCALE GENOMIC DNA]</scope>
    <source>
        <strain evidence="1 2">JBL SC #1</strain>
    </source>
</reference>
<sequence length="126" mass="14625">MPNFDEILEHIGEYDLFQKRTFLLISLLSAASHRCLTLEVAELSRRCGWTLEEELNSTVPKGETFIQQHTRYNVDWNATDLSCTKPPENFSHLNGSIPLTTCQDGWLYDFSIQCFWPSTPRKPNSW</sequence>
<dbReference type="InParanoid" id="A0A803TXP1"/>
<name>A0A803TXP1_ANOCA</name>
<keyword evidence="2" id="KW-1185">Reference proteome</keyword>
<proteinExistence type="predicted"/>
<dbReference type="AlphaFoldDB" id="A0A803TXP1"/>
<dbReference type="Proteomes" id="UP000001646">
    <property type="component" value="Chromosome 1"/>
</dbReference>
<dbReference type="GeneTree" id="ENSGT00940000162065"/>
<accession>A0A803TXP1</accession>
<evidence type="ECO:0000313" key="2">
    <source>
        <dbReference type="Proteomes" id="UP000001646"/>
    </source>
</evidence>